<dbReference type="NCBIfam" id="TIGR00254">
    <property type="entry name" value="GGDEF"/>
    <property type="match status" value="1"/>
</dbReference>
<dbReference type="Gene3D" id="3.30.450.260">
    <property type="entry name" value="Haem NO binding associated domain"/>
    <property type="match status" value="1"/>
</dbReference>
<proteinExistence type="predicted"/>
<reference evidence="4" key="1">
    <citation type="journal article" date="2019" name="Int. J. Syst. Evol. Microbiol.">
        <title>The Global Catalogue of Microorganisms (GCM) 10K type strain sequencing project: providing services to taxonomists for standard genome sequencing and annotation.</title>
        <authorList>
            <consortium name="The Broad Institute Genomics Platform"/>
            <consortium name="The Broad Institute Genome Sequencing Center for Infectious Disease"/>
            <person name="Wu L."/>
            <person name="Ma J."/>
        </authorList>
    </citation>
    <scope>NUCLEOTIDE SEQUENCE [LARGE SCALE GENOMIC DNA]</scope>
    <source>
        <strain evidence="4">CCUG 55131</strain>
    </source>
</reference>
<keyword evidence="4" id="KW-1185">Reference proteome</keyword>
<dbReference type="InterPro" id="IPR029787">
    <property type="entry name" value="Nucleotide_cyclase"/>
</dbReference>
<feature type="domain" description="GGDEF" evidence="2">
    <location>
        <begin position="210"/>
        <end position="344"/>
    </location>
</feature>
<sequence>MTLLDPKGPALPDVPEPHLTLTPAVLGRMMPLFLWLDRRGRIQAMGPTLEKIVGPGALGTSYARHFSLRRARGRDLGPESFVGRRNIAVTLVRHPSFSLRGTAVELPGADQPGALLVNLSFGIHLSEAVRFFGLTEQDFAASELAIEFLFLAEAKTAVLNELQALTRRLEEARREAESEALSDPLTGLPNRRAFDAGLDRAVKLLARGGRSFALLHLDLDFFKQVNDSLGHPAGDTVLIRVAQVLSEETRRGDLVARVGGDEFMLILRGPIDARRVGAFSERLIARLEEPILYEGKPCKISASIGAVIGHDGAGAVTDRLLADADSALYRSKRAGRGRCTVCED</sequence>
<dbReference type="Pfam" id="PF00990">
    <property type="entry name" value="GGDEF"/>
    <property type="match status" value="1"/>
</dbReference>
<dbReference type="PROSITE" id="PS50887">
    <property type="entry name" value="GGDEF"/>
    <property type="match status" value="1"/>
</dbReference>
<name>A0ABW5A809_9RHOB</name>
<dbReference type="InterPro" id="IPR000160">
    <property type="entry name" value="GGDEF_dom"/>
</dbReference>
<dbReference type="PANTHER" id="PTHR46663:SF4">
    <property type="entry name" value="DIGUANYLATE CYCLASE DGCT-RELATED"/>
    <property type="match status" value="1"/>
</dbReference>
<keyword evidence="3" id="KW-0808">Transferase</keyword>
<evidence type="ECO:0000313" key="3">
    <source>
        <dbReference type="EMBL" id="MFD2173834.1"/>
    </source>
</evidence>
<evidence type="ECO:0000259" key="2">
    <source>
        <dbReference type="PROSITE" id="PS50887"/>
    </source>
</evidence>
<dbReference type="GO" id="GO:0052621">
    <property type="term" value="F:diguanylate cyclase activity"/>
    <property type="evidence" value="ECO:0007669"/>
    <property type="project" value="UniProtKB-EC"/>
</dbReference>
<gene>
    <name evidence="3" type="ORF">ACFSM0_07015</name>
</gene>
<protein>
    <submittedName>
        <fullName evidence="3">GGDEF domain-containing protein</fullName>
        <ecNumber evidence="3">2.7.7.65</ecNumber>
    </submittedName>
</protein>
<dbReference type="InterPro" id="IPR052163">
    <property type="entry name" value="DGC-Regulatory_Protein"/>
</dbReference>
<dbReference type="PANTHER" id="PTHR46663">
    <property type="entry name" value="DIGUANYLATE CYCLASE DGCT-RELATED"/>
    <property type="match status" value="1"/>
</dbReference>
<organism evidence="3 4">
    <name type="scientific">Rhodobacter lacus</name>
    <dbReference type="NCBI Taxonomy" id="1641972"/>
    <lineage>
        <taxon>Bacteria</taxon>
        <taxon>Pseudomonadati</taxon>
        <taxon>Pseudomonadota</taxon>
        <taxon>Alphaproteobacteria</taxon>
        <taxon>Rhodobacterales</taxon>
        <taxon>Rhodobacter group</taxon>
        <taxon>Rhodobacter</taxon>
    </lineage>
</organism>
<dbReference type="InterPro" id="IPR043128">
    <property type="entry name" value="Rev_trsase/Diguanyl_cyclase"/>
</dbReference>
<evidence type="ECO:0000256" key="1">
    <source>
        <dbReference type="SAM" id="Coils"/>
    </source>
</evidence>
<evidence type="ECO:0000313" key="4">
    <source>
        <dbReference type="Proteomes" id="UP001597413"/>
    </source>
</evidence>
<keyword evidence="3" id="KW-0548">Nucleotidyltransferase</keyword>
<dbReference type="Proteomes" id="UP001597413">
    <property type="component" value="Unassembled WGS sequence"/>
</dbReference>
<dbReference type="CDD" id="cd01949">
    <property type="entry name" value="GGDEF"/>
    <property type="match status" value="1"/>
</dbReference>
<dbReference type="Gene3D" id="3.30.70.270">
    <property type="match status" value="1"/>
</dbReference>
<dbReference type="EMBL" id="JBHUIX010000005">
    <property type="protein sequence ID" value="MFD2173834.1"/>
    <property type="molecule type" value="Genomic_DNA"/>
</dbReference>
<dbReference type="EC" id="2.7.7.65" evidence="3"/>
<feature type="coiled-coil region" evidence="1">
    <location>
        <begin position="152"/>
        <end position="182"/>
    </location>
</feature>
<comment type="caution">
    <text evidence="3">The sequence shown here is derived from an EMBL/GenBank/DDBJ whole genome shotgun (WGS) entry which is preliminary data.</text>
</comment>
<dbReference type="InterPro" id="IPR042463">
    <property type="entry name" value="HNOB_dom_associated_sf"/>
</dbReference>
<dbReference type="SMART" id="SM00267">
    <property type="entry name" value="GGDEF"/>
    <property type="match status" value="1"/>
</dbReference>
<accession>A0ABW5A809</accession>
<dbReference type="SUPFAM" id="SSF55073">
    <property type="entry name" value="Nucleotide cyclase"/>
    <property type="match status" value="1"/>
</dbReference>
<keyword evidence="1" id="KW-0175">Coiled coil</keyword>
<dbReference type="RefSeq" id="WP_377388657.1">
    <property type="nucleotide sequence ID" value="NZ_JBHUIX010000005.1"/>
</dbReference>